<dbReference type="CDD" id="cd00586">
    <property type="entry name" value="4HBT"/>
    <property type="match status" value="1"/>
</dbReference>
<proteinExistence type="predicted"/>
<dbReference type="EMBL" id="BAAASR010000024">
    <property type="protein sequence ID" value="GAA2506630.1"/>
    <property type="molecule type" value="Genomic_DNA"/>
</dbReference>
<sequence length="149" mass="16786">MTTTTTTTLTYTYDHLVTLEETNLVGNVYFTNYLRWQGHCRERFLAERAPGVLRALRDELALVTVSCHCDYFSELYAMDRVGIRMSLTASGDHQVGMGFDYYRTNAAVPQLVARGGQTVACMRRTERGLRPVPVPDELLAALAPYRSTV</sequence>
<evidence type="ECO:0000313" key="2">
    <source>
        <dbReference type="Proteomes" id="UP001499942"/>
    </source>
</evidence>
<reference evidence="1 2" key="1">
    <citation type="journal article" date="2019" name="Int. J. Syst. Evol. Microbiol.">
        <title>The Global Catalogue of Microorganisms (GCM) 10K type strain sequencing project: providing services to taxonomists for standard genome sequencing and annotation.</title>
        <authorList>
            <consortium name="The Broad Institute Genomics Platform"/>
            <consortium name="The Broad Institute Genome Sequencing Center for Infectious Disease"/>
            <person name="Wu L."/>
            <person name="Ma J."/>
        </authorList>
    </citation>
    <scope>NUCLEOTIDE SEQUENCE [LARGE SCALE GENOMIC DNA]</scope>
    <source>
        <strain evidence="1 2">JCM 5062</strain>
    </source>
</reference>
<accession>A0ABN3MQL0</accession>
<dbReference type="Proteomes" id="UP001499942">
    <property type="component" value="Unassembled WGS sequence"/>
</dbReference>
<evidence type="ECO:0000313" key="1">
    <source>
        <dbReference type="EMBL" id="GAA2506630.1"/>
    </source>
</evidence>
<dbReference type="Gene3D" id="3.10.129.10">
    <property type="entry name" value="Hotdog Thioesterase"/>
    <property type="match status" value="1"/>
</dbReference>
<dbReference type="Pfam" id="PF13279">
    <property type="entry name" value="4HBT_2"/>
    <property type="match status" value="1"/>
</dbReference>
<dbReference type="SUPFAM" id="SSF54637">
    <property type="entry name" value="Thioesterase/thiol ester dehydrase-isomerase"/>
    <property type="match status" value="1"/>
</dbReference>
<name>A0ABN3MQL0_9ACTN</name>
<gene>
    <name evidence="1" type="ORF">GCM10010393_44320</name>
</gene>
<keyword evidence="2" id="KW-1185">Reference proteome</keyword>
<protein>
    <submittedName>
        <fullName evidence="1">Acyl-CoA thioesterase</fullName>
    </submittedName>
</protein>
<dbReference type="InterPro" id="IPR029069">
    <property type="entry name" value="HotDog_dom_sf"/>
</dbReference>
<dbReference type="RefSeq" id="WP_344363922.1">
    <property type="nucleotide sequence ID" value="NZ_BAAASR010000024.1"/>
</dbReference>
<comment type="caution">
    <text evidence="1">The sequence shown here is derived from an EMBL/GenBank/DDBJ whole genome shotgun (WGS) entry which is preliminary data.</text>
</comment>
<organism evidence="1 2">
    <name type="scientific">Streptomyces gobitricini</name>
    <dbReference type="NCBI Taxonomy" id="68211"/>
    <lineage>
        <taxon>Bacteria</taxon>
        <taxon>Bacillati</taxon>
        <taxon>Actinomycetota</taxon>
        <taxon>Actinomycetes</taxon>
        <taxon>Kitasatosporales</taxon>
        <taxon>Streptomycetaceae</taxon>
        <taxon>Streptomyces</taxon>
    </lineage>
</organism>